<evidence type="ECO:0000313" key="2">
    <source>
        <dbReference type="EMBL" id="PHQ27238.1"/>
    </source>
</evidence>
<proteinExistence type="predicted"/>
<dbReference type="AlphaFoldDB" id="A0A2G1VKG4"/>
<organism evidence="2 3">
    <name type="scientific">Marinobacter guineae</name>
    <dbReference type="NCBI Taxonomy" id="432303"/>
    <lineage>
        <taxon>Bacteria</taxon>
        <taxon>Pseudomonadati</taxon>
        <taxon>Pseudomonadota</taxon>
        <taxon>Gammaproteobacteria</taxon>
        <taxon>Pseudomonadales</taxon>
        <taxon>Marinobacteraceae</taxon>
        <taxon>Marinobacter</taxon>
    </lineage>
</organism>
<accession>A0A2G1VKG4</accession>
<evidence type="ECO:0000256" key="1">
    <source>
        <dbReference type="SAM" id="Phobius"/>
    </source>
</evidence>
<dbReference type="Proteomes" id="UP000229044">
    <property type="component" value="Unassembled WGS sequence"/>
</dbReference>
<dbReference type="EMBL" id="NTFI01000001">
    <property type="protein sequence ID" value="PHQ27238.1"/>
    <property type="molecule type" value="Genomic_DNA"/>
</dbReference>
<evidence type="ECO:0000313" key="3">
    <source>
        <dbReference type="Proteomes" id="UP000229044"/>
    </source>
</evidence>
<keyword evidence="3" id="KW-1185">Reference proteome</keyword>
<gene>
    <name evidence="2" type="ORF">CLH62_06605</name>
</gene>
<feature type="transmembrane region" description="Helical" evidence="1">
    <location>
        <begin position="262"/>
        <end position="283"/>
    </location>
</feature>
<comment type="caution">
    <text evidence="2">The sequence shown here is derived from an EMBL/GenBank/DDBJ whole genome shotgun (WGS) entry which is preliminary data.</text>
</comment>
<protein>
    <submittedName>
        <fullName evidence="2">Uncharacterized protein</fullName>
    </submittedName>
</protein>
<keyword evidence="1" id="KW-0472">Membrane</keyword>
<sequence>MKRPRKVAGVFSVSLVLVVLGLFLDSRDHIFTVNAVTETASLVTTEGAFSEWRVSGANLLTDPFATKGDEIELPENAYLLIRKGTEIDLQRHGIRTAKITLRAKDGRVGSIVMPDADDRVLGSWASLAIVSDGRPLVWPFRGLLRVGDDVTSGVDSILLSGTVNVLEEQLFRDTRYNAGATELDRGDRVRFWKHAPGRAPKEAVVEGFFRLEPSNQERFTEAQNAIQLIAHGGASFVNIERLGSSGYQIKATRWARFLYDPLLAFIAGLGALLFAAIEVYSNIREMIRDARRPDE</sequence>
<keyword evidence="1" id="KW-0812">Transmembrane</keyword>
<reference evidence="2 3" key="1">
    <citation type="submission" date="2017-09" db="EMBL/GenBank/DDBJ databases">
        <title>The draft genome sequences of Marinobacter guineae M3B.</title>
        <authorList>
            <person name="Cao J."/>
        </authorList>
    </citation>
    <scope>NUCLEOTIDE SEQUENCE [LARGE SCALE GENOMIC DNA]</scope>
    <source>
        <strain evidence="2 3">M3B</strain>
    </source>
</reference>
<keyword evidence="1" id="KW-1133">Transmembrane helix</keyword>
<name>A0A2G1VKG4_9GAMM</name>